<keyword evidence="7 12" id="KW-0418">Kinase</keyword>
<feature type="domain" description="Carbohydrate kinase PfkB" evidence="13">
    <location>
        <begin position="18"/>
        <end position="317"/>
    </location>
</feature>
<dbReference type="AlphaFoldDB" id="A0A4R3JJR1"/>
<dbReference type="GO" id="GO:0016773">
    <property type="term" value="F:phosphotransferase activity, alcohol group as acceptor"/>
    <property type="evidence" value="ECO:0007669"/>
    <property type="project" value="InterPro"/>
</dbReference>
<dbReference type="InterPro" id="IPR011913">
    <property type="entry name" value="RfaE_dom_I"/>
</dbReference>
<name>A0A4R3JJR1_9PROT</name>
<accession>A0A4R3JJR1</accession>
<dbReference type="Pfam" id="PF01467">
    <property type="entry name" value="CTP_transf_like"/>
    <property type="match status" value="1"/>
</dbReference>
<gene>
    <name evidence="12" type="primary">hldE</name>
    <name evidence="15" type="ORF">EDD55_101464</name>
</gene>
<evidence type="ECO:0000256" key="8">
    <source>
        <dbReference type="ARBA" id="ARBA00022840"/>
    </source>
</evidence>
<dbReference type="InterPro" id="IPR004821">
    <property type="entry name" value="Cyt_trans-like"/>
</dbReference>
<evidence type="ECO:0000256" key="5">
    <source>
        <dbReference type="ARBA" id="ARBA00022695"/>
    </source>
</evidence>
<dbReference type="HAMAP" id="MF_01603">
    <property type="entry name" value="HldE"/>
    <property type="match status" value="1"/>
</dbReference>
<dbReference type="GO" id="GO:0005829">
    <property type="term" value="C:cytosol"/>
    <property type="evidence" value="ECO:0007669"/>
    <property type="project" value="TreeGrafter"/>
</dbReference>
<keyword evidence="4 12" id="KW-0808">Transferase</keyword>
<evidence type="ECO:0000256" key="9">
    <source>
        <dbReference type="ARBA" id="ARBA00023268"/>
    </source>
</evidence>
<dbReference type="OrthoDB" id="9802794at2"/>
<sequence length="487" mass="51204">MDTPAPLLDTLDTFASARVLCLGDIMLDRFVHGAVERISPEAPIPVLRVTHEETMLGGMGNVARNIRALGGAASCIGVIGEDSAGAEVHAMLEALSPQCIALVRDGARQTSIKTRFLATTQQMLRADQETIAPLSAETERKIIAGTRHALANCDVVVLSDYGKGALSPAVLDAVISSALAERKTVIIDPKGRDYTRYRGATMITPNLKELAEASAMAVEGDDAVVRAARHLMEIADIASVLATRSAEGMTLVLKDGPAHHLKARAREVFDVSGAGDTVVAAMACALGGGAAMETAAALANIAAGVVVGKVGTAVAYPADVVAEHHRYDTHLGEGKIMTLSSADDRIRAWRRSGFKIGFTNGCFDLLHPGHLSLLSQARKACDKLVIGLNSDASVKRLKGPSRPVQSEMERAMVLASLGMIDAVVIFSEDTPLTLIEALRPDVLVKGADYTLETVVGADIVRAYGGRVVLAQIKPGHSTTSTIAKLNA</sequence>
<keyword evidence="5 12" id="KW-0548">Nucleotidyltransferase</keyword>
<evidence type="ECO:0000256" key="2">
    <source>
        <dbReference type="ARBA" id="ARBA00003753"/>
    </source>
</evidence>
<dbReference type="RefSeq" id="WP_132937840.1">
    <property type="nucleotide sequence ID" value="NZ_CP119676.1"/>
</dbReference>
<dbReference type="GO" id="GO:0033786">
    <property type="term" value="F:heptose-1-phosphate adenylyltransferase activity"/>
    <property type="evidence" value="ECO:0007669"/>
    <property type="project" value="UniProtKB-UniRule"/>
</dbReference>
<keyword evidence="6 12" id="KW-0547">Nucleotide-binding</keyword>
<organism evidence="15 16">
    <name type="scientific">Varunaivibrio sulfuroxidans</name>
    <dbReference type="NCBI Taxonomy" id="1773489"/>
    <lineage>
        <taxon>Bacteria</taxon>
        <taxon>Pseudomonadati</taxon>
        <taxon>Pseudomonadota</taxon>
        <taxon>Alphaproteobacteria</taxon>
        <taxon>Rhodospirillales</taxon>
        <taxon>Magnetovibrionaceae</taxon>
        <taxon>Varunaivibrio</taxon>
    </lineage>
</organism>
<feature type="binding site" evidence="12">
    <location>
        <begin position="206"/>
        <end position="209"/>
    </location>
    <ligand>
        <name>ATP</name>
        <dbReference type="ChEBI" id="CHEBI:30616"/>
    </ligand>
</feature>
<dbReference type="Gene3D" id="3.40.1190.20">
    <property type="match status" value="1"/>
</dbReference>
<dbReference type="InterPro" id="IPR011611">
    <property type="entry name" value="PfkB_dom"/>
</dbReference>
<feature type="region of interest" description="Ribokinase" evidence="12">
    <location>
        <begin position="1"/>
        <end position="330"/>
    </location>
</feature>
<evidence type="ECO:0000259" key="13">
    <source>
        <dbReference type="Pfam" id="PF00294"/>
    </source>
</evidence>
<dbReference type="InterPro" id="IPR029056">
    <property type="entry name" value="Ribokinase-like"/>
</dbReference>
<keyword evidence="8 12" id="KW-0067">ATP-binding</keyword>
<dbReference type="InterPro" id="IPR023030">
    <property type="entry name" value="Bifunc_HldE"/>
</dbReference>
<proteinExistence type="inferred from homology"/>
<dbReference type="Pfam" id="PF00294">
    <property type="entry name" value="PfkB"/>
    <property type="match status" value="1"/>
</dbReference>
<dbReference type="PANTHER" id="PTHR46969:SF1">
    <property type="entry name" value="BIFUNCTIONAL PROTEIN HLDE"/>
    <property type="match status" value="1"/>
</dbReference>
<dbReference type="PROSITE" id="PS00584">
    <property type="entry name" value="PFKB_KINASES_2"/>
    <property type="match status" value="1"/>
</dbReference>
<dbReference type="NCBIfam" id="TIGR00125">
    <property type="entry name" value="cyt_tran_rel"/>
    <property type="match status" value="1"/>
</dbReference>
<dbReference type="GO" id="GO:0097171">
    <property type="term" value="P:ADP-L-glycero-beta-D-manno-heptose biosynthetic process"/>
    <property type="evidence" value="ECO:0007669"/>
    <property type="project" value="UniProtKB-UniPathway"/>
</dbReference>
<evidence type="ECO:0000256" key="11">
    <source>
        <dbReference type="ARBA" id="ARBA00047428"/>
    </source>
</evidence>
<evidence type="ECO:0000256" key="12">
    <source>
        <dbReference type="HAMAP-Rule" id="MF_01603"/>
    </source>
</evidence>
<reference evidence="15 16" key="1">
    <citation type="submission" date="2019-03" db="EMBL/GenBank/DDBJ databases">
        <title>Genomic Encyclopedia of Type Strains, Phase IV (KMG-IV): sequencing the most valuable type-strain genomes for metagenomic binning, comparative biology and taxonomic classification.</title>
        <authorList>
            <person name="Goeker M."/>
        </authorList>
    </citation>
    <scope>NUCLEOTIDE SEQUENCE [LARGE SCALE GENOMIC DNA]</scope>
    <source>
        <strain evidence="15 16">DSM 101688</strain>
    </source>
</reference>
<dbReference type="PANTHER" id="PTHR46969">
    <property type="entry name" value="BIFUNCTIONAL PROTEIN HLDE"/>
    <property type="match status" value="1"/>
</dbReference>
<comment type="pathway">
    <text evidence="12">Nucleotide-sugar biosynthesis; ADP-L-glycero-beta-D-manno-heptose biosynthesis; ADP-L-glycero-beta-D-manno-heptose from D-glycero-beta-D-manno-heptose 7-phosphate: step 3/4.</text>
</comment>
<dbReference type="SUPFAM" id="SSF53613">
    <property type="entry name" value="Ribokinase-like"/>
    <property type="match status" value="1"/>
</dbReference>
<comment type="pathway">
    <text evidence="12">Nucleotide-sugar biosynthesis; ADP-L-glycero-beta-D-manno-heptose biosynthesis; ADP-L-glycero-beta-D-manno-heptose from D-glycero-beta-D-manno-heptose 7-phosphate: step 1/4.</text>
</comment>
<comment type="function">
    <text evidence="2 12">Catalyzes the ADP transfer from ATP to D-glycero-beta-D-manno-heptose 1-phosphate, yielding ADP-D-glycero-beta-D-manno-heptose.</text>
</comment>
<dbReference type="Gene3D" id="3.40.50.620">
    <property type="entry name" value="HUPs"/>
    <property type="match status" value="1"/>
</dbReference>
<dbReference type="UniPathway" id="UPA00958"/>
<dbReference type="GO" id="GO:0009244">
    <property type="term" value="P:lipopolysaccharide core region biosynthetic process"/>
    <property type="evidence" value="ECO:0007669"/>
    <property type="project" value="UniProtKB-UniPathway"/>
</dbReference>
<dbReference type="InterPro" id="IPR002173">
    <property type="entry name" value="Carboh/pur_kinase_PfkB_CS"/>
</dbReference>
<dbReference type="Proteomes" id="UP000295304">
    <property type="component" value="Unassembled WGS sequence"/>
</dbReference>
<comment type="function">
    <text evidence="1 12">Catalyzes the phosphorylation of D-glycero-D-manno-heptose 7-phosphate at the C-1 position to selectively form D-glycero-beta-D-manno-heptose-1,7-bisphosphate.</text>
</comment>
<dbReference type="GO" id="GO:0005524">
    <property type="term" value="F:ATP binding"/>
    <property type="evidence" value="ECO:0007669"/>
    <property type="project" value="UniProtKB-UniRule"/>
</dbReference>
<evidence type="ECO:0000256" key="7">
    <source>
        <dbReference type="ARBA" id="ARBA00022777"/>
    </source>
</evidence>
<keyword evidence="16" id="KW-1185">Reference proteome</keyword>
<evidence type="ECO:0000256" key="6">
    <source>
        <dbReference type="ARBA" id="ARBA00022741"/>
    </source>
</evidence>
<dbReference type="InterPro" id="IPR014729">
    <property type="entry name" value="Rossmann-like_a/b/a_fold"/>
</dbReference>
<comment type="pathway">
    <text evidence="3">Bacterial outer membrane biogenesis; LPS core biosynthesis.</text>
</comment>
<keyword evidence="10 12" id="KW-0119">Carbohydrate metabolism</keyword>
<dbReference type="FunFam" id="3.40.1190.20:FF:000002">
    <property type="entry name" value="Bifunctional protein HldE"/>
    <property type="match status" value="1"/>
</dbReference>
<evidence type="ECO:0000256" key="10">
    <source>
        <dbReference type="ARBA" id="ARBA00023277"/>
    </source>
</evidence>
<evidence type="ECO:0000256" key="3">
    <source>
        <dbReference type="ARBA" id="ARBA00004713"/>
    </source>
</evidence>
<evidence type="ECO:0000313" key="16">
    <source>
        <dbReference type="Proteomes" id="UP000295304"/>
    </source>
</evidence>
<dbReference type="EC" id="2.7.1.167" evidence="12"/>
<dbReference type="NCBIfam" id="TIGR02198">
    <property type="entry name" value="rfaE_dom_I"/>
    <property type="match status" value="1"/>
</dbReference>
<keyword evidence="9 12" id="KW-0511">Multifunctional enzyme</keyword>
<dbReference type="EC" id="2.7.7.70" evidence="12"/>
<dbReference type="CDD" id="cd01172">
    <property type="entry name" value="RfaE_like"/>
    <property type="match status" value="1"/>
</dbReference>
<dbReference type="GO" id="GO:0033785">
    <property type="term" value="F:heptose 7-phosphate kinase activity"/>
    <property type="evidence" value="ECO:0007669"/>
    <property type="project" value="UniProtKB-UniRule"/>
</dbReference>
<comment type="subunit">
    <text evidence="12">Homodimer.</text>
</comment>
<dbReference type="EMBL" id="SLZW01000001">
    <property type="protein sequence ID" value="TCS65130.1"/>
    <property type="molecule type" value="Genomic_DNA"/>
</dbReference>
<protein>
    <recommendedName>
        <fullName evidence="12">Bifunctional protein HldE</fullName>
    </recommendedName>
    <domain>
        <recommendedName>
            <fullName evidence="12">D-beta-D-heptose 7-phosphate kinase</fullName>
            <ecNumber evidence="12">2.7.1.167</ecNumber>
        </recommendedName>
        <alternativeName>
            <fullName evidence="12">D-beta-D-heptose 7-phosphotransferase</fullName>
        </alternativeName>
        <alternativeName>
            <fullName evidence="12">D-glycero-beta-D-manno-heptose-7-phosphate kinase</fullName>
        </alternativeName>
    </domain>
    <domain>
        <recommendedName>
            <fullName evidence="12">D-beta-D-heptose 1-phosphate adenylyltransferase</fullName>
            <ecNumber evidence="12">2.7.7.70</ecNumber>
        </recommendedName>
        <alternativeName>
            <fullName evidence="12">D-glycero-beta-D-manno-heptose 1-phosphate adenylyltransferase</fullName>
        </alternativeName>
    </domain>
</protein>
<comment type="similarity">
    <text evidence="12">In the C-terminal section; belongs to the cytidylyltransferase family.</text>
</comment>
<comment type="similarity">
    <text evidence="12">In the N-terminal section; belongs to the carbohydrate kinase PfkB family.</text>
</comment>
<evidence type="ECO:0000256" key="1">
    <source>
        <dbReference type="ARBA" id="ARBA00002319"/>
    </source>
</evidence>
<dbReference type="UniPathway" id="UPA00356">
    <property type="reaction ID" value="UER00437"/>
</dbReference>
<dbReference type="NCBIfam" id="TIGR02199">
    <property type="entry name" value="rfaE_dom_II"/>
    <property type="match status" value="1"/>
</dbReference>
<comment type="catalytic activity">
    <reaction evidence="11 12">
        <text>D-glycero-beta-D-manno-heptose 1-phosphate + ATP + H(+) = ADP-D-glycero-beta-D-manno-heptose + diphosphate</text>
        <dbReference type="Rhea" id="RHEA:27465"/>
        <dbReference type="ChEBI" id="CHEBI:15378"/>
        <dbReference type="ChEBI" id="CHEBI:30616"/>
        <dbReference type="ChEBI" id="CHEBI:33019"/>
        <dbReference type="ChEBI" id="CHEBI:59967"/>
        <dbReference type="ChEBI" id="CHEBI:61593"/>
        <dbReference type="EC" id="2.7.7.70"/>
    </reaction>
</comment>
<comment type="catalytic activity">
    <reaction evidence="12">
        <text>D-glycero-beta-D-manno-heptose 7-phosphate + ATP = D-glycero-beta-D-manno-heptose 1,7-bisphosphate + ADP + H(+)</text>
        <dbReference type="Rhea" id="RHEA:27473"/>
        <dbReference type="ChEBI" id="CHEBI:15378"/>
        <dbReference type="ChEBI" id="CHEBI:30616"/>
        <dbReference type="ChEBI" id="CHEBI:60204"/>
        <dbReference type="ChEBI" id="CHEBI:60208"/>
        <dbReference type="ChEBI" id="CHEBI:456216"/>
        <dbReference type="EC" id="2.7.1.167"/>
    </reaction>
</comment>
<comment type="caution">
    <text evidence="15">The sequence shown here is derived from an EMBL/GenBank/DDBJ whole genome shotgun (WGS) entry which is preliminary data.</text>
</comment>
<feature type="active site" evidence="12">
    <location>
        <position position="276"/>
    </location>
</feature>
<evidence type="ECO:0000256" key="4">
    <source>
        <dbReference type="ARBA" id="ARBA00022679"/>
    </source>
</evidence>
<dbReference type="InterPro" id="IPR011914">
    <property type="entry name" value="RfaE_dom_II"/>
</dbReference>
<evidence type="ECO:0000259" key="14">
    <source>
        <dbReference type="Pfam" id="PF01467"/>
    </source>
</evidence>
<dbReference type="SUPFAM" id="SSF52374">
    <property type="entry name" value="Nucleotidylyl transferase"/>
    <property type="match status" value="1"/>
</dbReference>
<feature type="region of interest" description="Cytidylyltransferase" evidence="12">
    <location>
        <begin position="358"/>
        <end position="487"/>
    </location>
</feature>
<feature type="domain" description="Cytidyltransferase-like" evidence="14">
    <location>
        <begin position="358"/>
        <end position="466"/>
    </location>
</feature>
<evidence type="ECO:0000313" key="15">
    <source>
        <dbReference type="EMBL" id="TCS65130.1"/>
    </source>
</evidence>